<dbReference type="InterPro" id="IPR027417">
    <property type="entry name" value="P-loop_NTPase"/>
</dbReference>
<dbReference type="Gene3D" id="3.40.50.300">
    <property type="entry name" value="P-loop containing nucleotide triphosphate hydrolases"/>
    <property type="match status" value="1"/>
</dbReference>
<gene>
    <name evidence="4" type="ORF">P691DRAFT_678258</name>
</gene>
<feature type="compositionally biased region" description="Acidic residues" evidence="2">
    <location>
        <begin position="651"/>
        <end position="662"/>
    </location>
</feature>
<dbReference type="SUPFAM" id="SSF52540">
    <property type="entry name" value="P-loop containing nucleoside triphosphate hydrolases"/>
    <property type="match status" value="1"/>
</dbReference>
<evidence type="ECO:0000313" key="5">
    <source>
        <dbReference type="Proteomes" id="UP000807342"/>
    </source>
</evidence>
<dbReference type="OrthoDB" id="206201at2759"/>
<proteinExistence type="predicted"/>
<evidence type="ECO:0000313" key="4">
    <source>
        <dbReference type="EMBL" id="KAF9444094.1"/>
    </source>
</evidence>
<feature type="domain" description="Nephrocystin 3-like N-terminal" evidence="3">
    <location>
        <begin position="42"/>
        <end position="204"/>
    </location>
</feature>
<dbReference type="AlphaFoldDB" id="A0A9P5X3W2"/>
<feature type="non-terminal residue" evidence="4">
    <location>
        <position position="1"/>
    </location>
</feature>
<dbReference type="EMBL" id="MU151405">
    <property type="protein sequence ID" value="KAF9444094.1"/>
    <property type="molecule type" value="Genomic_DNA"/>
</dbReference>
<name>A0A9P5X3W2_9AGAR</name>
<evidence type="ECO:0000259" key="3">
    <source>
        <dbReference type="Pfam" id="PF24883"/>
    </source>
</evidence>
<dbReference type="Proteomes" id="UP000807342">
    <property type="component" value="Unassembled WGS sequence"/>
</dbReference>
<feature type="region of interest" description="Disordered" evidence="2">
    <location>
        <begin position="650"/>
        <end position="669"/>
    </location>
</feature>
<organism evidence="4 5">
    <name type="scientific">Macrolepiota fuliginosa MF-IS2</name>
    <dbReference type="NCBI Taxonomy" id="1400762"/>
    <lineage>
        <taxon>Eukaryota</taxon>
        <taxon>Fungi</taxon>
        <taxon>Dikarya</taxon>
        <taxon>Basidiomycota</taxon>
        <taxon>Agaricomycotina</taxon>
        <taxon>Agaricomycetes</taxon>
        <taxon>Agaricomycetidae</taxon>
        <taxon>Agaricales</taxon>
        <taxon>Agaricineae</taxon>
        <taxon>Agaricaceae</taxon>
        <taxon>Macrolepiota</taxon>
    </lineage>
</organism>
<dbReference type="PANTHER" id="PTHR10039:SF17">
    <property type="entry name" value="FUNGAL STAND N-TERMINAL GOODBYE DOMAIN-CONTAINING PROTEIN-RELATED"/>
    <property type="match status" value="1"/>
</dbReference>
<reference evidence="4" key="1">
    <citation type="submission" date="2020-11" db="EMBL/GenBank/DDBJ databases">
        <authorList>
            <consortium name="DOE Joint Genome Institute"/>
            <person name="Ahrendt S."/>
            <person name="Riley R."/>
            <person name="Andreopoulos W."/>
            <person name="Labutti K."/>
            <person name="Pangilinan J."/>
            <person name="Ruiz-Duenas F.J."/>
            <person name="Barrasa J.M."/>
            <person name="Sanchez-Garcia M."/>
            <person name="Camarero S."/>
            <person name="Miyauchi S."/>
            <person name="Serrano A."/>
            <person name="Linde D."/>
            <person name="Babiker R."/>
            <person name="Drula E."/>
            <person name="Ayuso-Fernandez I."/>
            <person name="Pacheco R."/>
            <person name="Padilla G."/>
            <person name="Ferreira P."/>
            <person name="Barriuso J."/>
            <person name="Kellner H."/>
            <person name="Castanera R."/>
            <person name="Alfaro M."/>
            <person name="Ramirez L."/>
            <person name="Pisabarro A.G."/>
            <person name="Kuo A."/>
            <person name="Tritt A."/>
            <person name="Lipzen A."/>
            <person name="He G."/>
            <person name="Yan M."/>
            <person name="Ng V."/>
            <person name="Cullen D."/>
            <person name="Martin F."/>
            <person name="Rosso M.-N."/>
            <person name="Henrissat B."/>
            <person name="Hibbett D."/>
            <person name="Martinez A.T."/>
            <person name="Grigoriev I.V."/>
        </authorList>
    </citation>
    <scope>NUCLEOTIDE SEQUENCE</scope>
    <source>
        <strain evidence="4">MF-IS2</strain>
    </source>
</reference>
<accession>A0A9P5X3W2</accession>
<comment type="caution">
    <text evidence="4">The sequence shown here is derived from an EMBL/GenBank/DDBJ whole genome shotgun (WGS) entry which is preliminary data.</text>
</comment>
<keyword evidence="5" id="KW-1185">Reference proteome</keyword>
<dbReference type="InterPro" id="IPR056884">
    <property type="entry name" value="NPHP3-like_N"/>
</dbReference>
<keyword evidence="1" id="KW-0677">Repeat</keyword>
<protein>
    <recommendedName>
        <fullName evidence="3">Nephrocystin 3-like N-terminal domain-containing protein</fullName>
    </recommendedName>
</protein>
<evidence type="ECO:0000256" key="1">
    <source>
        <dbReference type="ARBA" id="ARBA00022737"/>
    </source>
</evidence>
<evidence type="ECO:0000256" key="2">
    <source>
        <dbReference type="SAM" id="MobiDB-lite"/>
    </source>
</evidence>
<dbReference type="PANTHER" id="PTHR10039">
    <property type="entry name" value="AMELOGENIN"/>
    <property type="match status" value="1"/>
</dbReference>
<dbReference type="Pfam" id="PF24883">
    <property type="entry name" value="NPHP3_N"/>
    <property type="match status" value="1"/>
</dbReference>
<sequence>LISTVVLERLEPYTMPDAAMDSSARDPPPKCHPGTRLNIGAKLEAWLDAPEEEWNMMWLHGPAGTGKSAVAQTFAEHCSERGRLGAAFFFSRTNNRNEPKTVIPTIAYQLAVHCRSYSTILADQLAGDPQLLKKAPRVQFKQLIVNPFLELQSHKQWRIQKPFLVLLDGLDECEGERAQFEFLNMINEAAQLENLPLLWLICSRPEDHLQYAFSRVAYCGRQELVFDDECRDDVDRYLRDELERIRDEFRVVSPSPWPSEAQFHELSGSVSGLFVFASTSLKYVGDPTDGNPVGRLKELLSFLKHAEAIGTSNPLAALDLLYAQILNDVSKEVFPITWRILAHHIYTSSRFQKMPSAQILCNFLHLDQITFYSALRKLHSVVAIPAPEDASNTPLRFHHASFGDFLSDPNRSGRFTVEEKKAGVDLAKSCLFWHNFDVTHFHTNDGWKFDINHRHMGLPGLKWISPDNEKDISRIIADVVKQSWDVFDYLSDERDDDLLSLVHNLDFRYMCNDFFLSLANWVHEQYPSDPIVRTTPSDELDMRLLEYMRTVIGQGPVDPATFPVGYWVSEYFCKWNHSLKDTLKMFDLPGRRRVYFFIGHGEKTTIVWLAQCRRLGAVYALALDKEPSLQQIEQHRVWLNEVQWGEAPDWNSEEESLDEDDQGWWYGSN</sequence>